<dbReference type="NCBIfam" id="TIGR01764">
    <property type="entry name" value="excise"/>
    <property type="match status" value="1"/>
</dbReference>
<reference evidence="2" key="1">
    <citation type="journal article" date="2015" name="Nature">
        <title>Complex archaea that bridge the gap between prokaryotes and eukaryotes.</title>
        <authorList>
            <person name="Spang A."/>
            <person name="Saw J.H."/>
            <person name="Jorgensen S.L."/>
            <person name="Zaremba-Niedzwiedzka K."/>
            <person name="Martijn J."/>
            <person name="Lind A.E."/>
            <person name="van Eijk R."/>
            <person name="Schleper C."/>
            <person name="Guy L."/>
            <person name="Ettema T.J."/>
        </authorList>
    </citation>
    <scope>NUCLEOTIDE SEQUENCE</scope>
</reference>
<dbReference type="AlphaFoldDB" id="A0A0F9P4N6"/>
<dbReference type="SUPFAM" id="SSF46955">
    <property type="entry name" value="Putative DNA-binding domain"/>
    <property type="match status" value="1"/>
</dbReference>
<accession>A0A0F9P4N6</accession>
<comment type="caution">
    <text evidence="2">The sequence shown here is derived from an EMBL/GenBank/DDBJ whole genome shotgun (WGS) entry which is preliminary data.</text>
</comment>
<dbReference type="Pfam" id="PF12728">
    <property type="entry name" value="HTH_17"/>
    <property type="match status" value="1"/>
</dbReference>
<dbReference type="InterPro" id="IPR041657">
    <property type="entry name" value="HTH_17"/>
</dbReference>
<proteinExistence type="predicted"/>
<dbReference type="EMBL" id="LAZR01006959">
    <property type="protein sequence ID" value="KKM88427.1"/>
    <property type="molecule type" value="Genomic_DNA"/>
</dbReference>
<dbReference type="InterPro" id="IPR010093">
    <property type="entry name" value="SinI_DNA-bd"/>
</dbReference>
<protein>
    <recommendedName>
        <fullName evidence="1">Helix-turn-helix domain-containing protein</fullName>
    </recommendedName>
</protein>
<name>A0A0F9P4N6_9ZZZZ</name>
<sequence>MLSKELDFLTVSEAAELIGVTEGRVRQLLKSGDLLGEKFGTQWVITRAEVDRFAQIPPPAVGRPRSSSS</sequence>
<gene>
    <name evidence="2" type="ORF">LCGC14_1258770</name>
</gene>
<dbReference type="InterPro" id="IPR009061">
    <property type="entry name" value="DNA-bd_dom_put_sf"/>
</dbReference>
<organism evidence="2">
    <name type="scientific">marine sediment metagenome</name>
    <dbReference type="NCBI Taxonomy" id="412755"/>
    <lineage>
        <taxon>unclassified sequences</taxon>
        <taxon>metagenomes</taxon>
        <taxon>ecological metagenomes</taxon>
    </lineage>
</organism>
<evidence type="ECO:0000313" key="2">
    <source>
        <dbReference type="EMBL" id="KKM88427.1"/>
    </source>
</evidence>
<evidence type="ECO:0000259" key="1">
    <source>
        <dbReference type="Pfam" id="PF12728"/>
    </source>
</evidence>
<feature type="domain" description="Helix-turn-helix" evidence="1">
    <location>
        <begin position="8"/>
        <end position="55"/>
    </location>
</feature>
<dbReference type="GO" id="GO:0003677">
    <property type="term" value="F:DNA binding"/>
    <property type="evidence" value="ECO:0007669"/>
    <property type="project" value="InterPro"/>
</dbReference>